<evidence type="ECO:0000313" key="2">
    <source>
        <dbReference type="EMBL" id="CEG36686.1"/>
    </source>
</evidence>
<keyword evidence="3" id="KW-1185">Reference proteome</keyword>
<protein>
    <recommendedName>
        <fullName evidence="4">RxLR-like protein</fullName>
    </recommendedName>
</protein>
<name>A0A0P1A897_PLAHL</name>
<organism evidence="2 3">
    <name type="scientific">Plasmopara halstedii</name>
    <name type="common">Downy mildew of sunflower</name>
    <dbReference type="NCBI Taxonomy" id="4781"/>
    <lineage>
        <taxon>Eukaryota</taxon>
        <taxon>Sar</taxon>
        <taxon>Stramenopiles</taxon>
        <taxon>Oomycota</taxon>
        <taxon>Peronosporomycetes</taxon>
        <taxon>Peronosporales</taxon>
        <taxon>Peronosporaceae</taxon>
        <taxon>Plasmopara</taxon>
    </lineage>
</organism>
<dbReference type="Proteomes" id="UP000054928">
    <property type="component" value="Unassembled WGS sequence"/>
</dbReference>
<dbReference type="GeneID" id="36398409"/>
<dbReference type="RefSeq" id="XP_024573055.1">
    <property type="nucleotide sequence ID" value="XM_024721928.1"/>
</dbReference>
<keyword evidence="1" id="KW-0732">Signal</keyword>
<reference evidence="3" key="1">
    <citation type="submission" date="2014-09" db="EMBL/GenBank/DDBJ databases">
        <authorList>
            <person name="Sharma Rahul"/>
            <person name="Thines Marco"/>
        </authorList>
    </citation>
    <scope>NUCLEOTIDE SEQUENCE [LARGE SCALE GENOMIC DNA]</scope>
</reference>
<evidence type="ECO:0000256" key="1">
    <source>
        <dbReference type="SAM" id="SignalP"/>
    </source>
</evidence>
<evidence type="ECO:0000313" key="3">
    <source>
        <dbReference type="Proteomes" id="UP000054928"/>
    </source>
</evidence>
<feature type="signal peptide" evidence="1">
    <location>
        <begin position="1"/>
        <end position="25"/>
    </location>
</feature>
<sequence length="73" mass="7922">MVASAIDVAVYILLNMLQFCADTFAMSCSISPTFALSVCRYSEQVRRIRCGAAEAFQNIIALPHLHAACVNAL</sequence>
<dbReference type="AlphaFoldDB" id="A0A0P1A897"/>
<feature type="chain" id="PRO_5006058456" description="RxLR-like protein" evidence="1">
    <location>
        <begin position="26"/>
        <end position="73"/>
    </location>
</feature>
<proteinExistence type="predicted"/>
<dbReference type="EMBL" id="CCYD01000217">
    <property type="protein sequence ID" value="CEG36686.1"/>
    <property type="molecule type" value="Genomic_DNA"/>
</dbReference>
<accession>A0A0P1A897</accession>
<evidence type="ECO:0008006" key="4">
    <source>
        <dbReference type="Google" id="ProtNLM"/>
    </source>
</evidence>